<dbReference type="PANTHER" id="PTHR42743:SF4">
    <property type="entry name" value="BRANCHED-CHAIN-AMINO-ACID AMINOTRANSFERASE-RELATED"/>
    <property type="match status" value="1"/>
</dbReference>
<dbReference type="OrthoDB" id="9805628at2"/>
<dbReference type="InterPro" id="IPR001544">
    <property type="entry name" value="Aminotrans_IV"/>
</dbReference>
<protein>
    <submittedName>
        <fullName evidence="2">D-alanine aminotransferase</fullName>
        <ecNumber evidence="2">2.6.1.21</ecNumber>
    </submittedName>
</protein>
<dbReference type="Gene3D" id="3.30.470.10">
    <property type="match status" value="1"/>
</dbReference>
<gene>
    <name evidence="2" type="primary">dat</name>
    <name evidence="2" type="ORF">Enr13x_47990</name>
</gene>
<proteinExistence type="inferred from homology"/>
<dbReference type="AlphaFoldDB" id="A0A518HVQ5"/>
<sequence>MASDKSVSDSPRPIEPDPARLAYHNGSWINGDDLCLSSRDPAVTQAVTAVERIRCYNGRLFELDRHLDRWQRTTEALAISGLPSRQSLSQLIDEVIQRNGSWFKTQKEFGVLWFASPGTTDAPTLVIDLYPIDSALVQRRTRSGSPLVVTSVQQPPSACWSRNIKVRCRLHYYLADRQARRLDPQALGVLLDSDGTVTETSLANLLIVQGGGLISPARDQVLQGVSLQVVRHLADTLGVSWLERRIDPDELRAADEVLLTGTSCGIWFANSIDGSPQRPPGPVYQALRSGFDAYVANR</sequence>
<comment type="similarity">
    <text evidence="1">Belongs to the class-IV pyridoxal-phosphate-dependent aminotransferase family.</text>
</comment>
<dbReference type="PANTHER" id="PTHR42743">
    <property type="entry name" value="AMINO-ACID AMINOTRANSFERASE"/>
    <property type="match status" value="1"/>
</dbReference>
<evidence type="ECO:0000256" key="1">
    <source>
        <dbReference type="ARBA" id="ARBA00009320"/>
    </source>
</evidence>
<dbReference type="Proteomes" id="UP000319004">
    <property type="component" value="Chromosome"/>
</dbReference>
<dbReference type="InterPro" id="IPR043131">
    <property type="entry name" value="BCAT-like_N"/>
</dbReference>
<dbReference type="EMBL" id="CP037423">
    <property type="protein sequence ID" value="QDV44928.1"/>
    <property type="molecule type" value="Genomic_DNA"/>
</dbReference>
<dbReference type="KEGG" id="snep:Enr13x_47990"/>
<dbReference type="InterPro" id="IPR043132">
    <property type="entry name" value="BCAT-like_C"/>
</dbReference>
<organism evidence="2 3">
    <name type="scientific">Stieleria neptunia</name>
    <dbReference type="NCBI Taxonomy" id="2527979"/>
    <lineage>
        <taxon>Bacteria</taxon>
        <taxon>Pseudomonadati</taxon>
        <taxon>Planctomycetota</taxon>
        <taxon>Planctomycetia</taxon>
        <taxon>Pirellulales</taxon>
        <taxon>Pirellulaceae</taxon>
        <taxon>Stieleria</taxon>
    </lineage>
</organism>
<dbReference type="SUPFAM" id="SSF56752">
    <property type="entry name" value="D-aminoacid aminotransferase-like PLP-dependent enzymes"/>
    <property type="match status" value="1"/>
</dbReference>
<evidence type="ECO:0000313" key="3">
    <source>
        <dbReference type="Proteomes" id="UP000319004"/>
    </source>
</evidence>
<accession>A0A518HVQ5</accession>
<name>A0A518HVQ5_9BACT</name>
<dbReference type="GO" id="GO:0047810">
    <property type="term" value="F:D-alanine-2-oxoglutarate aminotransferase activity"/>
    <property type="evidence" value="ECO:0007669"/>
    <property type="project" value="UniProtKB-EC"/>
</dbReference>
<dbReference type="Pfam" id="PF01063">
    <property type="entry name" value="Aminotran_4"/>
    <property type="match status" value="1"/>
</dbReference>
<keyword evidence="3" id="KW-1185">Reference proteome</keyword>
<dbReference type="InterPro" id="IPR036038">
    <property type="entry name" value="Aminotransferase-like"/>
</dbReference>
<keyword evidence="2" id="KW-0808">Transferase</keyword>
<reference evidence="2 3" key="1">
    <citation type="submission" date="2019-03" db="EMBL/GenBank/DDBJ databases">
        <title>Deep-cultivation of Planctomycetes and their phenomic and genomic characterization uncovers novel biology.</title>
        <authorList>
            <person name="Wiegand S."/>
            <person name="Jogler M."/>
            <person name="Boedeker C."/>
            <person name="Pinto D."/>
            <person name="Vollmers J."/>
            <person name="Rivas-Marin E."/>
            <person name="Kohn T."/>
            <person name="Peeters S.H."/>
            <person name="Heuer A."/>
            <person name="Rast P."/>
            <person name="Oberbeckmann S."/>
            <person name="Bunk B."/>
            <person name="Jeske O."/>
            <person name="Meyerdierks A."/>
            <person name="Storesund J.E."/>
            <person name="Kallscheuer N."/>
            <person name="Luecker S."/>
            <person name="Lage O.M."/>
            <person name="Pohl T."/>
            <person name="Merkel B.J."/>
            <person name="Hornburger P."/>
            <person name="Mueller R.-W."/>
            <person name="Bruemmer F."/>
            <person name="Labrenz M."/>
            <person name="Spormann A.M."/>
            <person name="Op den Camp H."/>
            <person name="Overmann J."/>
            <person name="Amann R."/>
            <person name="Jetten M.S.M."/>
            <person name="Mascher T."/>
            <person name="Medema M.H."/>
            <person name="Devos D.P."/>
            <person name="Kaster A.-K."/>
            <person name="Ovreas L."/>
            <person name="Rohde M."/>
            <person name="Galperin M.Y."/>
            <person name="Jogler C."/>
        </authorList>
    </citation>
    <scope>NUCLEOTIDE SEQUENCE [LARGE SCALE GENOMIC DNA]</scope>
    <source>
        <strain evidence="2 3">Enr13</strain>
    </source>
</reference>
<dbReference type="InterPro" id="IPR050571">
    <property type="entry name" value="Class-IV_PLP-Dep_Aminotrnsfr"/>
</dbReference>
<dbReference type="Gene3D" id="3.20.10.10">
    <property type="entry name" value="D-amino Acid Aminotransferase, subunit A, domain 2"/>
    <property type="match status" value="1"/>
</dbReference>
<keyword evidence="2" id="KW-0032">Aminotransferase</keyword>
<evidence type="ECO:0000313" key="2">
    <source>
        <dbReference type="EMBL" id="QDV44928.1"/>
    </source>
</evidence>
<dbReference type="EC" id="2.6.1.21" evidence="2"/>
<dbReference type="RefSeq" id="WP_145389182.1">
    <property type="nucleotide sequence ID" value="NZ_CP037423.1"/>
</dbReference>
<dbReference type="GO" id="GO:0046394">
    <property type="term" value="P:carboxylic acid biosynthetic process"/>
    <property type="evidence" value="ECO:0007669"/>
    <property type="project" value="UniProtKB-ARBA"/>
</dbReference>